<organism evidence="4 5">
    <name type="scientific">Paenibacillus plantarum</name>
    <dbReference type="NCBI Taxonomy" id="2654975"/>
    <lineage>
        <taxon>Bacteria</taxon>
        <taxon>Bacillati</taxon>
        <taxon>Bacillota</taxon>
        <taxon>Bacilli</taxon>
        <taxon>Bacillales</taxon>
        <taxon>Paenibacillaceae</taxon>
        <taxon>Paenibacillus</taxon>
    </lineage>
</organism>
<dbReference type="CDD" id="cd13585">
    <property type="entry name" value="PBP2_TMBP_like"/>
    <property type="match status" value="1"/>
</dbReference>
<name>A0ABX1X264_9BACL</name>
<reference evidence="4 5" key="1">
    <citation type="submission" date="2019-10" db="EMBL/GenBank/DDBJ databases">
        <title>Description of Paenibacillus humi sp. nov.</title>
        <authorList>
            <person name="Carlier A."/>
            <person name="Qi S."/>
        </authorList>
    </citation>
    <scope>NUCLEOTIDE SEQUENCE [LARGE SCALE GENOMIC DNA]</scope>
    <source>
        <strain evidence="4 5">LMG 31461</strain>
    </source>
</reference>
<evidence type="ECO:0000256" key="1">
    <source>
        <dbReference type="ARBA" id="ARBA00008520"/>
    </source>
</evidence>
<keyword evidence="2" id="KW-0813">Transport</keyword>
<dbReference type="EMBL" id="WHNY01000004">
    <property type="protein sequence ID" value="NOU62503.1"/>
    <property type="molecule type" value="Genomic_DNA"/>
</dbReference>
<accession>A0ABX1X264</accession>
<dbReference type="Pfam" id="PF01547">
    <property type="entry name" value="SBP_bac_1"/>
    <property type="match status" value="1"/>
</dbReference>
<sequence>MTRGLIEMNWKRYAFGMMSTVMAVSLTACTTTKEAAPSASAESKSTTPAKPQEMTFVSWSSEETTGKSIIQDGMVGSWNKKETAFPIKTVGYPWDKSLEQIILKSQAKQDMDIAQVDITWFNTLNKMGVMVDLNTLLDPQWIKDNFDEAALKAGQVDGKQYALPWTVAAISMLYNPVITEKAGITGVPATLQQFEEALAKVKASNPDVIPYAAMTKNGANISQDFQTWLWTNGGSVFDASGNVTINNDKGVQTLTWFKGLFDKGYIKMDIDRVEARNLFSQNKVAFYDDSIVARGFQVSKGISDADMPKHLVPMPRPVAKEGDKQQAKLWGHYLMVSKDSKNPKKAAEFIKSILTDQELAIKYFKSASTPPVIKKIADLPEVKNDAYTTGYLKIAASSKAGETEKYAQSKTMDQVISEEIQAALLNAKTPQKAMDDAAARLKETLKKE</sequence>
<comment type="caution">
    <text evidence="4">The sequence shown here is derived from an EMBL/GenBank/DDBJ whole genome shotgun (WGS) entry which is preliminary data.</text>
</comment>
<keyword evidence="5" id="KW-1185">Reference proteome</keyword>
<protein>
    <submittedName>
        <fullName evidence="4">Extracellular solute-binding protein</fullName>
    </submittedName>
</protein>
<dbReference type="PANTHER" id="PTHR30061">
    <property type="entry name" value="MALTOSE-BINDING PERIPLASMIC PROTEIN"/>
    <property type="match status" value="1"/>
</dbReference>
<dbReference type="PROSITE" id="PS51257">
    <property type="entry name" value="PROKAR_LIPOPROTEIN"/>
    <property type="match status" value="1"/>
</dbReference>
<dbReference type="PANTHER" id="PTHR30061:SF50">
    <property type="entry name" value="MALTOSE_MALTODEXTRIN-BINDING PERIPLASMIC PROTEIN"/>
    <property type="match status" value="1"/>
</dbReference>
<dbReference type="Gene3D" id="3.40.190.10">
    <property type="entry name" value="Periplasmic binding protein-like II"/>
    <property type="match status" value="1"/>
</dbReference>
<dbReference type="InterPro" id="IPR006059">
    <property type="entry name" value="SBP"/>
</dbReference>
<evidence type="ECO:0000256" key="2">
    <source>
        <dbReference type="ARBA" id="ARBA00022448"/>
    </source>
</evidence>
<gene>
    <name evidence="4" type="ORF">GC096_00390</name>
</gene>
<proteinExistence type="inferred from homology"/>
<evidence type="ECO:0000256" key="3">
    <source>
        <dbReference type="ARBA" id="ARBA00022729"/>
    </source>
</evidence>
<dbReference type="SUPFAM" id="SSF53850">
    <property type="entry name" value="Periplasmic binding protein-like II"/>
    <property type="match status" value="1"/>
</dbReference>
<evidence type="ECO:0000313" key="4">
    <source>
        <dbReference type="EMBL" id="NOU62503.1"/>
    </source>
</evidence>
<keyword evidence="3" id="KW-0732">Signal</keyword>
<comment type="similarity">
    <text evidence="1">Belongs to the bacterial solute-binding protein 1 family.</text>
</comment>
<evidence type="ECO:0000313" key="5">
    <source>
        <dbReference type="Proteomes" id="UP000653578"/>
    </source>
</evidence>
<dbReference type="Proteomes" id="UP000653578">
    <property type="component" value="Unassembled WGS sequence"/>
</dbReference>